<feature type="domain" description="Luciferase" evidence="2">
    <location>
        <begin position="161"/>
        <end position="242"/>
    </location>
</feature>
<dbReference type="RefSeq" id="XP_064707435.1">
    <property type="nucleotide sequence ID" value="XM_064845177.1"/>
</dbReference>
<evidence type="ECO:0000313" key="4">
    <source>
        <dbReference type="Proteomes" id="UP001358417"/>
    </source>
</evidence>
<name>A0AAV9NCN9_9EURO</name>
<keyword evidence="1" id="KW-1133">Transmembrane helix</keyword>
<gene>
    <name evidence="3" type="ORF">LTR84_001554</name>
</gene>
<dbReference type="GeneID" id="89969774"/>
<dbReference type="PANTHER" id="PTHR38695">
    <property type="entry name" value="AMINO ACID PERMEASE_ SLC12A DOMAIN-CONTAINING PROTEIN"/>
    <property type="match status" value="1"/>
</dbReference>
<dbReference type="PANTHER" id="PTHR38695:SF1">
    <property type="entry name" value="AMINO ACID PERMEASE_ SLC12A DOMAIN-CONTAINING PROTEIN"/>
    <property type="match status" value="1"/>
</dbReference>
<accession>A0AAV9NCN9</accession>
<dbReference type="EMBL" id="JAVRRD010000010">
    <property type="protein sequence ID" value="KAK5054662.1"/>
    <property type="molecule type" value="Genomic_DNA"/>
</dbReference>
<keyword evidence="1" id="KW-0472">Membrane</keyword>
<organism evidence="3 4">
    <name type="scientific">Exophiala bonariae</name>
    <dbReference type="NCBI Taxonomy" id="1690606"/>
    <lineage>
        <taxon>Eukaryota</taxon>
        <taxon>Fungi</taxon>
        <taxon>Dikarya</taxon>
        <taxon>Ascomycota</taxon>
        <taxon>Pezizomycotina</taxon>
        <taxon>Eurotiomycetes</taxon>
        <taxon>Chaetothyriomycetidae</taxon>
        <taxon>Chaetothyriales</taxon>
        <taxon>Herpotrichiellaceae</taxon>
        <taxon>Exophiala</taxon>
    </lineage>
</organism>
<dbReference type="Proteomes" id="UP001358417">
    <property type="component" value="Unassembled WGS sequence"/>
</dbReference>
<dbReference type="Pfam" id="PF17648">
    <property type="entry name" value="Luciferase"/>
    <property type="match status" value="1"/>
</dbReference>
<feature type="transmembrane region" description="Helical" evidence="1">
    <location>
        <begin position="7"/>
        <end position="30"/>
    </location>
</feature>
<evidence type="ECO:0000259" key="2">
    <source>
        <dbReference type="Pfam" id="PF17648"/>
    </source>
</evidence>
<comment type="caution">
    <text evidence="3">The sequence shown here is derived from an EMBL/GenBank/DDBJ whole genome shotgun (WGS) entry which is preliminary data.</text>
</comment>
<protein>
    <recommendedName>
        <fullName evidence="2">Luciferase domain-containing protein</fullName>
    </recommendedName>
</protein>
<dbReference type="AlphaFoldDB" id="A0AAV9NCN9"/>
<evidence type="ECO:0000256" key="1">
    <source>
        <dbReference type="SAM" id="Phobius"/>
    </source>
</evidence>
<proteinExistence type="predicted"/>
<keyword evidence="4" id="KW-1185">Reference proteome</keyword>
<dbReference type="InterPro" id="IPR048273">
    <property type="entry name" value="Luciferase"/>
</dbReference>
<reference evidence="3 4" key="1">
    <citation type="submission" date="2023-08" db="EMBL/GenBank/DDBJ databases">
        <title>Black Yeasts Isolated from many extreme environments.</title>
        <authorList>
            <person name="Coleine C."/>
            <person name="Stajich J.E."/>
            <person name="Selbmann L."/>
        </authorList>
    </citation>
    <scope>NUCLEOTIDE SEQUENCE [LARGE SCALE GENOMIC DNA]</scope>
    <source>
        <strain evidence="3 4">CCFEE 5792</strain>
    </source>
</reference>
<sequence>MSSSSDLTLIYVFGAILTGSTIVTCLLRLVRFDIGTLLSSKQGITISNVAGNVLDRFSHVLSVSDPLTPPTRSAAFSSRGYLETLPQRAGPRPSVVGTMNPRQTAQTVAGEKDLVDRLRAVIINTNTTYPHTTYLGRSTFEDGNITLFARHRVFDHNKYYGEILRADNIDGFLSMTLHPNDVRTIIEKGWGQRHPMSSRSASWLLHLQGQTQAYPTPSSRVVLYAPRSQEDLEAVEQIIHAAVWWVGGIDSRVVQESSC</sequence>
<evidence type="ECO:0000313" key="3">
    <source>
        <dbReference type="EMBL" id="KAK5054662.1"/>
    </source>
</evidence>
<dbReference type="InterPro" id="IPR040841">
    <property type="entry name" value="Luciferase_dom"/>
</dbReference>
<keyword evidence="1" id="KW-0812">Transmembrane</keyword>